<protein>
    <recommendedName>
        <fullName evidence="4">3-hydroxyacyl-[acyl-carrier-protein] dehydratase</fullName>
        <ecNumber evidence="4">4.2.1.59</ecNumber>
    </recommendedName>
</protein>
<keyword evidence="7" id="KW-0441">Lipid A biosynthesis</keyword>
<keyword evidence="5" id="KW-0963">Cytoplasm</keyword>
<comment type="similarity">
    <text evidence="3">Belongs to the thioester dehydratase family. FabZ subfamily.</text>
</comment>
<dbReference type="GO" id="GO:0005737">
    <property type="term" value="C:cytoplasm"/>
    <property type="evidence" value="ECO:0007669"/>
    <property type="project" value="UniProtKB-SubCell"/>
</dbReference>
<evidence type="ECO:0000313" key="12">
    <source>
        <dbReference type="Proteomes" id="UP000062260"/>
    </source>
</evidence>
<dbReference type="AlphaFoldDB" id="A0A109RGB0"/>
<dbReference type="NCBIfam" id="NF000582">
    <property type="entry name" value="PRK00006.1"/>
    <property type="match status" value="1"/>
</dbReference>
<dbReference type="FunFam" id="3.10.129.10:FF:000001">
    <property type="entry name" value="3-hydroxyacyl-[acyl-carrier-protein] dehydratase FabZ"/>
    <property type="match status" value="1"/>
</dbReference>
<evidence type="ECO:0000256" key="1">
    <source>
        <dbReference type="ARBA" id="ARBA00001055"/>
    </source>
</evidence>
<dbReference type="Gene3D" id="3.10.129.10">
    <property type="entry name" value="Hotdog Thioesterase"/>
    <property type="match status" value="1"/>
</dbReference>
<comment type="function">
    <text evidence="10">Involved in unsaturated fatty acids biosynthesis. Catalyzes the dehydration of short chain beta-hydroxyacyl-ACPs and long chain saturated and unsaturated beta-hydroxyacyl-ACPs.</text>
</comment>
<keyword evidence="8" id="KW-0443">Lipid metabolism</keyword>
<dbReference type="InterPro" id="IPR013114">
    <property type="entry name" value="FabA_FabZ"/>
</dbReference>
<organism evidence="11 12">
    <name type="scientific">Aerococcus urinaehominis</name>
    <dbReference type="NCBI Taxonomy" id="128944"/>
    <lineage>
        <taxon>Bacteria</taxon>
        <taxon>Bacillati</taxon>
        <taxon>Bacillota</taxon>
        <taxon>Bacilli</taxon>
        <taxon>Lactobacillales</taxon>
        <taxon>Aerococcaceae</taxon>
        <taxon>Aerococcus</taxon>
    </lineage>
</organism>
<keyword evidence="9" id="KW-0456">Lyase</keyword>
<evidence type="ECO:0000256" key="7">
    <source>
        <dbReference type="ARBA" id="ARBA00022556"/>
    </source>
</evidence>
<keyword evidence="6" id="KW-0444">Lipid biosynthesis</keyword>
<evidence type="ECO:0000256" key="2">
    <source>
        <dbReference type="ARBA" id="ARBA00004496"/>
    </source>
</evidence>
<dbReference type="RefSeq" id="WP_067977155.1">
    <property type="nucleotide sequence ID" value="NZ_CP014163.1"/>
</dbReference>
<accession>A0A109RGB0</accession>
<evidence type="ECO:0000256" key="3">
    <source>
        <dbReference type="ARBA" id="ARBA00009174"/>
    </source>
</evidence>
<dbReference type="Pfam" id="PF07977">
    <property type="entry name" value="FabA"/>
    <property type="match status" value="1"/>
</dbReference>
<name>A0A109RGB0_9LACT</name>
<keyword evidence="12" id="KW-1185">Reference proteome</keyword>
<gene>
    <name evidence="11" type="ORF">AWM75_00150</name>
</gene>
<dbReference type="SUPFAM" id="SSF54637">
    <property type="entry name" value="Thioesterase/thiol ester dehydrase-isomerase"/>
    <property type="match status" value="1"/>
</dbReference>
<dbReference type="GO" id="GO:0009245">
    <property type="term" value="P:lipid A biosynthetic process"/>
    <property type="evidence" value="ECO:0007669"/>
    <property type="project" value="UniProtKB-KW"/>
</dbReference>
<dbReference type="CDD" id="cd01288">
    <property type="entry name" value="FabZ"/>
    <property type="match status" value="1"/>
</dbReference>
<dbReference type="Proteomes" id="UP000062260">
    <property type="component" value="Chromosome"/>
</dbReference>
<comment type="subcellular location">
    <subcellularLocation>
        <location evidence="2">Cytoplasm</location>
    </subcellularLocation>
</comment>
<dbReference type="KEGG" id="auh:AWM75_00150"/>
<evidence type="ECO:0000256" key="8">
    <source>
        <dbReference type="ARBA" id="ARBA00023098"/>
    </source>
</evidence>
<dbReference type="InterPro" id="IPR029069">
    <property type="entry name" value="HotDog_dom_sf"/>
</dbReference>
<evidence type="ECO:0000313" key="11">
    <source>
        <dbReference type="EMBL" id="AMB98496.1"/>
    </source>
</evidence>
<evidence type="ECO:0000256" key="5">
    <source>
        <dbReference type="ARBA" id="ARBA00022490"/>
    </source>
</evidence>
<evidence type="ECO:0000256" key="9">
    <source>
        <dbReference type="ARBA" id="ARBA00023239"/>
    </source>
</evidence>
<dbReference type="PANTHER" id="PTHR30272:SF1">
    <property type="entry name" value="3-HYDROXYACYL-[ACYL-CARRIER-PROTEIN] DEHYDRATASE"/>
    <property type="match status" value="1"/>
</dbReference>
<reference evidence="12" key="2">
    <citation type="submission" date="2016-01" db="EMBL/GenBank/DDBJ databases">
        <title>Six Aerococcus type strain genome sequencing and assembly using PacBio and Illumina Hiseq.</title>
        <authorList>
            <person name="Carkaci D."/>
            <person name="Dargis R."/>
            <person name="Nielsen X.C."/>
            <person name="Skovgaard O."/>
            <person name="Fuursted K."/>
            <person name="Christensen J.J."/>
        </authorList>
    </citation>
    <scope>NUCLEOTIDE SEQUENCE [LARGE SCALE GENOMIC DNA]</scope>
    <source>
        <strain evidence="12">CCUG42038B</strain>
    </source>
</reference>
<reference evidence="11 12" key="1">
    <citation type="journal article" date="2016" name="Genome Announc.">
        <title>Complete Genome Sequences of Aerococcus christensenii CCUG 28831T, Aerococcus sanguinicola CCUG 43001T, Aerococcus urinae CCUG 36881T, Aerococcus urinaeequi CCUG 28094T, Aerococcus urinaehominis CCUG 42038 BT, and Aerococcus viridans CCUG 4311T.</title>
        <authorList>
            <person name="Carkaci D."/>
            <person name="Dargis R."/>
            <person name="Nielsen X.C."/>
            <person name="Skovgaard O."/>
            <person name="Fuursted K."/>
            <person name="Christensen J.J."/>
        </authorList>
    </citation>
    <scope>NUCLEOTIDE SEQUENCE [LARGE SCALE GENOMIC DNA]</scope>
    <source>
        <strain evidence="11 12">CCUG42038B</strain>
    </source>
</reference>
<dbReference type="PANTHER" id="PTHR30272">
    <property type="entry name" value="3-HYDROXYACYL-[ACYL-CARRIER-PROTEIN] DEHYDRATASE"/>
    <property type="match status" value="1"/>
</dbReference>
<dbReference type="EMBL" id="CP014163">
    <property type="protein sequence ID" value="AMB98496.1"/>
    <property type="molecule type" value="Genomic_DNA"/>
</dbReference>
<comment type="catalytic activity">
    <reaction evidence="1">
        <text>a (3R)-hydroxyacyl-[ACP] = a (2E)-enoyl-[ACP] + H2O</text>
        <dbReference type="Rhea" id="RHEA:13097"/>
        <dbReference type="Rhea" id="RHEA-COMP:9925"/>
        <dbReference type="Rhea" id="RHEA-COMP:9945"/>
        <dbReference type="ChEBI" id="CHEBI:15377"/>
        <dbReference type="ChEBI" id="CHEBI:78784"/>
        <dbReference type="ChEBI" id="CHEBI:78827"/>
        <dbReference type="EC" id="4.2.1.59"/>
    </reaction>
</comment>
<dbReference type="EC" id="4.2.1.59" evidence="4"/>
<evidence type="ECO:0000256" key="6">
    <source>
        <dbReference type="ARBA" id="ARBA00022516"/>
    </source>
</evidence>
<dbReference type="GO" id="GO:0016020">
    <property type="term" value="C:membrane"/>
    <property type="evidence" value="ECO:0007669"/>
    <property type="project" value="GOC"/>
</dbReference>
<dbReference type="GO" id="GO:0019171">
    <property type="term" value="F:(3R)-hydroxyacyl-[acyl-carrier-protein] dehydratase activity"/>
    <property type="evidence" value="ECO:0007669"/>
    <property type="project" value="UniProtKB-EC"/>
</dbReference>
<evidence type="ECO:0000256" key="4">
    <source>
        <dbReference type="ARBA" id="ARBA00013167"/>
    </source>
</evidence>
<dbReference type="OrthoDB" id="9772788at2"/>
<dbReference type="STRING" id="128944.AWM75_00150"/>
<evidence type="ECO:0000256" key="10">
    <source>
        <dbReference type="ARBA" id="ARBA00025049"/>
    </source>
</evidence>
<proteinExistence type="inferred from homology"/>
<sequence>MKAENKPIYTAAEIMDIIPNRYPICYIDRVDELEPGKRVVARKNVTINEDYFQGHFPGNPVMPGVLQVETLAQAGSIPLLLSPDFENKTAYLAGLDKVRFRENVVPGDVLTVTVDIHKLKRRMGNATGVITNEYGRVVCQCEMTFIITEIDQTV</sequence>